<dbReference type="OrthoDB" id="5840532at2759"/>
<organism evidence="1 2">
    <name type="scientific">Brenthis ino</name>
    <name type="common">lesser marbled fritillary</name>
    <dbReference type="NCBI Taxonomy" id="405034"/>
    <lineage>
        <taxon>Eukaryota</taxon>
        <taxon>Metazoa</taxon>
        <taxon>Ecdysozoa</taxon>
        <taxon>Arthropoda</taxon>
        <taxon>Hexapoda</taxon>
        <taxon>Insecta</taxon>
        <taxon>Pterygota</taxon>
        <taxon>Neoptera</taxon>
        <taxon>Endopterygota</taxon>
        <taxon>Lepidoptera</taxon>
        <taxon>Glossata</taxon>
        <taxon>Ditrysia</taxon>
        <taxon>Papilionoidea</taxon>
        <taxon>Nymphalidae</taxon>
        <taxon>Heliconiinae</taxon>
        <taxon>Argynnini</taxon>
        <taxon>Brenthis</taxon>
    </lineage>
</organism>
<dbReference type="Proteomes" id="UP000838878">
    <property type="component" value="Chromosome 4"/>
</dbReference>
<protein>
    <submittedName>
        <fullName evidence="1">Uncharacterized protein</fullName>
    </submittedName>
</protein>
<evidence type="ECO:0000313" key="2">
    <source>
        <dbReference type="Proteomes" id="UP000838878"/>
    </source>
</evidence>
<gene>
    <name evidence="1" type="ORF">BINO364_LOCUS10237</name>
</gene>
<sequence length="80" mass="8919">MSPNVCTPIMGVYIYNIIPGYFGTITPTKAAECILDIVLRNNVEASIPTRLLFLGRLLRLLPRNAIVHIRDFLDTGVDFA</sequence>
<feature type="non-terminal residue" evidence="1">
    <location>
        <position position="80"/>
    </location>
</feature>
<evidence type="ECO:0000313" key="1">
    <source>
        <dbReference type="EMBL" id="CAH0724543.1"/>
    </source>
</evidence>
<dbReference type="AlphaFoldDB" id="A0A8J9VKV3"/>
<proteinExistence type="predicted"/>
<keyword evidence="2" id="KW-1185">Reference proteome</keyword>
<reference evidence="1" key="1">
    <citation type="submission" date="2021-12" db="EMBL/GenBank/DDBJ databases">
        <authorList>
            <person name="Martin H S."/>
        </authorList>
    </citation>
    <scope>NUCLEOTIDE SEQUENCE</scope>
</reference>
<accession>A0A8J9VKV3</accession>
<dbReference type="EMBL" id="OV170224">
    <property type="protein sequence ID" value="CAH0724543.1"/>
    <property type="molecule type" value="Genomic_DNA"/>
</dbReference>
<name>A0A8J9VKV3_9NEOP</name>